<accession>A0A0F9PNT3</accession>
<name>A0A0F9PNT3_9ZZZZ</name>
<gene>
    <name evidence="1" type="ORF">LCGC14_1114570</name>
</gene>
<proteinExistence type="predicted"/>
<dbReference type="Gene3D" id="3.30.1380.10">
    <property type="match status" value="1"/>
</dbReference>
<dbReference type="InterPro" id="IPR009045">
    <property type="entry name" value="Zn_M74/Hedgehog-like"/>
</dbReference>
<sequence>MKLKHGVSIAGCNKEILVAKDVAEKLWKTNGQELVITAGTETPAVHKENSRHAYGDALDLRIKYFNVEVQVEVAEKLQAILFTISDRYYVKLHGSHIHVQWK</sequence>
<reference evidence="1" key="1">
    <citation type="journal article" date="2015" name="Nature">
        <title>Complex archaea that bridge the gap between prokaryotes and eukaryotes.</title>
        <authorList>
            <person name="Spang A."/>
            <person name="Saw J.H."/>
            <person name="Jorgensen S.L."/>
            <person name="Zaremba-Niedzwiedzka K."/>
            <person name="Martijn J."/>
            <person name="Lind A.E."/>
            <person name="van Eijk R."/>
            <person name="Schleper C."/>
            <person name="Guy L."/>
            <person name="Ettema T.J."/>
        </authorList>
    </citation>
    <scope>NUCLEOTIDE SEQUENCE</scope>
</reference>
<protein>
    <recommendedName>
        <fullName evidence="2">Peptidase M15A C-terminal domain-containing protein</fullName>
    </recommendedName>
</protein>
<dbReference type="AlphaFoldDB" id="A0A0F9PNT3"/>
<comment type="caution">
    <text evidence="1">The sequence shown here is derived from an EMBL/GenBank/DDBJ whole genome shotgun (WGS) entry which is preliminary data.</text>
</comment>
<dbReference type="EMBL" id="LAZR01005112">
    <property type="protein sequence ID" value="KKN02751.1"/>
    <property type="molecule type" value="Genomic_DNA"/>
</dbReference>
<organism evidence="1">
    <name type="scientific">marine sediment metagenome</name>
    <dbReference type="NCBI Taxonomy" id="412755"/>
    <lineage>
        <taxon>unclassified sequences</taxon>
        <taxon>metagenomes</taxon>
        <taxon>ecological metagenomes</taxon>
    </lineage>
</organism>
<evidence type="ECO:0000313" key="1">
    <source>
        <dbReference type="EMBL" id="KKN02751.1"/>
    </source>
</evidence>
<evidence type="ECO:0008006" key="2">
    <source>
        <dbReference type="Google" id="ProtNLM"/>
    </source>
</evidence>